<evidence type="ECO:0000313" key="4">
    <source>
        <dbReference type="Proteomes" id="UP001151518"/>
    </source>
</evidence>
<evidence type="ECO:0000259" key="2">
    <source>
        <dbReference type="PROSITE" id="PS00028"/>
    </source>
</evidence>
<reference evidence="3" key="1">
    <citation type="submission" date="2022-07" db="EMBL/GenBank/DDBJ databases">
        <title>Phylogenomic reconstructions and comparative analyses of Kickxellomycotina fungi.</title>
        <authorList>
            <person name="Reynolds N.K."/>
            <person name="Stajich J.E."/>
            <person name="Barry K."/>
            <person name="Grigoriev I.V."/>
            <person name="Crous P."/>
            <person name="Smith M.E."/>
        </authorList>
    </citation>
    <scope>NUCLEOTIDE SEQUENCE</scope>
    <source>
        <strain evidence="3">NRRL 3115</strain>
    </source>
</reference>
<organism evidence="3 4">
    <name type="scientific">Coemansia spiralis</name>
    <dbReference type="NCBI Taxonomy" id="417178"/>
    <lineage>
        <taxon>Eukaryota</taxon>
        <taxon>Fungi</taxon>
        <taxon>Fungi incertae sedis</taxon>
        <taxon>Zoopagomycota</taxon>
        <taxon>Kickxellomycotina</taxon>
        <taxon>Kickxellomycetes</taxon>
        <taxon>Kickxellales</taxon>
        <taxon>Kickxellaceae</taxon>
        <taxon>Coemansia</taxon>
    </lineage>
</organism>
<dbReference type="SMART" id="SM00355">
    <property type="entry name" value="ZnF_C2H2"/>
    <property type="match status" value="3"/>
</dbReference>
<feature type="domain" description="C2H2-type" evidence="2">
    <location>
        <begin position="93"/>
        <end position="114"/>
    </location>
</feature>
<feature type="domain" description="C2H2-type" evidence="2">
    <location>
        <begin position="131"/>
        <end position="154"/>
    </location>
</feature>
<evidence type="ECO:0000256" key="1">
    <source>
        <dbReference type="SAM" id="MobiDB-lite"/>
    </source>
</evidence>
<protein>
    <recommendedName>
        <fullName evidence="2">C2H2-type domain-containing protein</fullName>
    </recommendedName>
</protein>
<dbReference type="PANTHER" id="PTHR21354:SF0">
    <property type="entry name" value="ZINC FINGER PROTEIN 511"/>
    <property type="match status" value="1"/>
</dbReference>
<dbReference type="InterPro" id="IPR039258">
    <property type="entry name" value="ZNF511"/>
</dbReference>
<name>A0A9W8KZD6_9FUNG</name>
<dbReference type="Gene3D" id="3.30.160.60">
    <property type="entry name" value="Classic Zinc Finger"/>
    <property type="match status" value="1"/>
</dbReference>
<feature type="region of interest" description="Disordered" evidence="1">
    <location>
        <begin position="171"/>
        <end position="198"/>
    </location>
</feature>
<dbReference type="InterPro" id="IPR036236">
    <property type="entry name" value="Znf_C2H2_sf"/>
</dbReference>
<dbReference type="PROSITE" id="PS00028">
    <property type="entry name" value="ZINC_FINGER_C2H2_1"/>
    <property type="match status" value="2"/>
</dbReference>
<proteinExistence type="predicted"/>
<dbReference type="EMBL" id="JANBTW010000018">
    <property type="protein sequence ID" value="KAJ2678715.1"/>
    <property type="molecule type" value="Genomic_DNA"/>
</dbReference>
<dbReference type="InterPro" id="IPR013087">
    <property type="entry name" value="Znf_C2H2_type"/>
</dbReference>
<dbReference type="OrthoDB" id="18440at2759"/>
<feature type="compositionally biased region" description="Low complexity" evidence="1">
    <location>
        <begin position="186"/>
        <end position="198"/>
    </location>
</feature>
<gene>
    <name evidence="3" type="ORF">GGI25_002100</name>
</gene>
<dbReference type="AlphaFoldDB" id="A0A9W8KZD6"/>
<accession>A0A9W8KZD6</accession>
<dbReference type="SUPFAM" id="SSF57667">
    <property type="entry name" value="beta-beta-alpha zinc fingers"/>
    <property type="match status" value="1"/>
</dbReference>
<sequence length="229" mass="26007">MSKCSLYAPVKRRFAANDPFFDLGNAEVGIDYISKQLVVAAPSAAMNVEDLLDASSVLQHPIICHDPPCLGSAVFPTALAFERHYDILHRNTCSVCGAVFPSSHWLDLHIQEFHDAFFSAQVARGDKPFQCFIPSCTKTFSSPLKRKLHMIDKHRFARSFNWMLVCEGNGTPRKKSKSTHRYPDIQQQQNRNQQQDAANDQYMDVDQLSSVFQRSACIVVPKKISFRRR</sequence>
<comment type="caution">
    <text evidence="3">The sequence shown here is derived from an EMBL/GenBank/DDBJ whole genome shotgun (WGS) entry which is preliminary data.</text>
</comment>
<dbReference type="Proteomes" id="UP001151518">
    <property type="component" value="Unassembled WGS sequence"/>
</dbReference>
<dbReference type="PANTHER" id="PTHR21354">
    <property type="entry name" value="ZINC FINGER PROTEIN 511"/>
    <property type="match status" value="1"/>
</dbReference>
<evidence type="ECO:0000313" key="3">
    <source>
        <dbReference type="EMBL" id="KAJ2678715.1"/>
    </source>
</evidence>